<name>A0ABT2ZAT8_9RHOB</name>
<dbReference type="InterPro" id="IPR036291">
    <property type="entry name" value="NAD(P)-bd_dom_sf"/>
</dbReference>
<dbReference type="SUPFAM" id="SSF51735">
    <property type="entry name" value="NAD(P)-binding Rossmann-fold domains"/>
    <property type="match status" value="1"/>
</dbReference>
<dbReference type="InterPro" id="IPR012188">
    <property type="entry name" value="ME_PTA"/>
</dbReference>
<sequence length="759" mass="81537">MEEARQDSARQAALDYHEFPKPGKLEIRPTKPMANGRDLSRAYSPGVAEACLEIKADPATASRYTARGNLVAVVSNGTAVLGLGNIGALASKPVMEGKAVLFKKFANIDCFDIEVNESDPERLADIVCALEPTFGAINLEDIKAPDCFIVERLCRERMNIPVFHDDQHGTAIVVGAAATNALHVTGKRFEDIKIVSTGGGAAGIACLDMLLKLGVRRENVWLCDLAGLVYHGRAEQMTPQKAAYAQGTDPATLDQVIEGADLFLGLSGPGVLTPGMVAKMAPRPIVFALANPTPEILPDEVRGVAPDAIIATGRSDFPNQVNNVLCFPFIFRGALDVGATTINDEMELACVAGIAALARATTSAEAAAAYRGEKLSFGPDYLIPKPFDPRLIGVVASAVAKAAMETGVASRPIADMDAYKQKLDGSVFRSALIMRPVFEAARGATRKIIYAEGEDERVLRCANAMLEEMTDSPILIGRPEVIERRCERAGLPIRPGRDFEVINPENDPRYRDYWGTYHQLMERRGVTPDIARAVVRTNTTAIAAIAVHRGDADSMICGTFGQYLWHMNYVTQLLARDGLSPHGALSLMIQEDGPLFIADTHVNAIPTPEQIATTICGAARHARRFGIIPKVALCSHSNFGNLETDSGRRMRAAMDILDAKGVDFAYEGEMSADTALDPELRARVFPNSRLEGAANILVFAYTDAASTARNMLKMRAGGLEVGPILMGMGNKAHIVTPSITARGLLNMSAIAGTPVAHYS</sequence>
<dbReference type="InterPro" id="IPR051674">
    <property type="entry name" value="Malate_Decarboxylase"/>
</dbReference>
<dbReference type="Pfam" id="PF03949">
    <property type="entry name" value="Malic_M"/>
    <property type="match status" value="1"/>
</dbReference>
<evidence type="ECO:0000259" key="5">
    <source>
        <dbReference type="SMART" id="SM00919"/>
    </source>
</evidence>
<accession>A0ABT2ZAT8</accession>
<evidence type="ECO:0000313" key="7">
    <source>
        <dbReference type="EMBL" id="MCV2868260.1"/>
    </source>
</evidence>
<dbReference type="SMART" id="SM01274">
    <property type="entry name" value="malic"/>
    <property type="match status" value="1"/>
</dbReference>
<dbReference type="Gene3D" id="3.40.50.10750">
    <property type="entry name" value="Isocitrate/Isopropylmalate dehydrogenase-like"/>
    <property type="match status" value="1"/>
</dbReference>
<reference evidence="7 8" key="1">
    <citation type="submission" date="2022-10" db="EMBL/GenBank/DDBJ databases">
        <title>Defluviimonas sp. nov., isolated from ocean surface water.</title>
        <authorList>
            <person name="He W."/>
            <person name="Wang L."/>
            <person name="Zhang D.-F."/>
        </authorList>
    </citation>
    <scope>NUCLEOTIDE SEQUENCE [LARGE SCALE GENOMIC DNA]</scope>
    <source>
        <strain evidence="7 8">WL0002</strain>
    </source>
</reference>
<dbReference type="InterPro" id="IPR037062">
    <property type="entry name" value="Malic_N_dom_sf"/>
</dbReference>
<protein>
    <submittedName>
        <fullName evidence="7">NADP-dependent malic enzyme</fullName>
    </submittedName>
</protein>
<keyword evidence="8" id="KW-1185">Reference proteome</keyword>
<comment type="similarity">
    <text evidence="1">In the N-terminal section; belongs to the malic enzymes family.</text>
</comment>
<evidence type="ECO:0000256" key="4">
    <source>
        <dbReference type="ARBA" id="ARBA00023268"/>
    </source>
</evidence>
<comment type="caution">
    <text evidence="7">The sequence shown here is derived from an EMBL/GenBank/DDBJ whole genome shotgun (WGS) entry which is preliminary data.</text>
</comment>
<evidence type="ECO:0000256" key="3">
    <source>
        <dbReference type="ARBA" id="ARBA00023002"/>
    </source>
</evidence>
<dbReference type="RefSeq" id="WP_263733877.1">
    <property type="nucleotide sequence ID" value="NZ_JAOWKY010000001.1"/>
</dbReference>
<dbReference type="SMART" id="SM00919">
    <property type="entry name" value="Malic_M"/>
    <property type="match status" value="1"/>
</dbReference>
<dbReference type="InterPro" id="IPR046346">
    <property type="entry name" value="Aminoacid_DH-like_N_sf"/>
</dbReference>
<dbReference type="InterPro" id="IPR045213">
    <property type="entry name" value="Malic_NAD-bd_bact_type"/>
</dbReference>
<organism evidence="7 8">
    <name type="scientific">Albidovulum marisflavi</name>
    <dbReference type="NCBI Taxonomy" id="2984159"/>
    <lineage>
        <taxon>Bacteria</taxon>
        <taxon>Pseudomonadati</taxon>
        <taxon>Pseudomonadota</taxon>
        <taxon>Alphaproteobacteria</taxon>
        <taxon>Rhodobacterales</taxon>
        <taxon>Paracoccaceae</taxon>
        <taxon>Albidovulum</taxon>
    </lineage>
</organism>
<dbReference type="PANTHER" id="PTHR43237">
    <property type="entry name" value="NADP-DEPENDENT MALIC ENZYME"/>
    <property type="match status" value="1"/>
</dbReference>
<dbReference type="Pfam" id="PF00390">
    <property type="entry name" value="malic"/>
    <property type="match status" value="1"/>
</dbReference>
<feature type="domain" description="Malic enzyme NAD-binding" evidence="5">
    <location>
        <begin position="167"/>
        <end position="404"/>
    </location>
</feature>
<dbReference type="Proteomes" id="UP001652542">
    <property type="component" value="Unassembled WGS sequence"/>
</dbReference>
<dbReference type="InterPro" id="IPR042112">
    <property type="entry name" value="P_AcTrfase_dom2"/>
</dbReference>
<dbReference type="Gene3D" id="3.40.50.10950">
    <property type="match status" value="1"/>
</dbReference>
<gene>
    <name evidence="7" type="ORF">OEW28_06420</name>
</gene>
<dbReference type="Pfam" id="PF01515">
    <property type="entry name" value="PTA_PTB"/>
    <property type="match status" value="1"/>
</dbReference>
<keyword evidence="3" id="KW-0560">Oxidoreductase</keyword>
<dbReference type="PANTHER" id="PTHR43237:SF4">
    <property type="entry name" value="NADP-DEPENDENT MALIC ENZYME"/>
    <property type="match status" value="1"/>
</dbReference>
<evidence type="ECO:0000313" key="8">
    <source>
        <dbReference type="Proteomes" id="UP001652542"/>
    </source>
</evidence>
<dbReference type="InterPro" id="IPR012301">
    <property type="entry name" value="Malic_N_dom"/>
</dbReference>
<dbReference type="SUPFAM" id="SSF53659">
    <property type="entry name" value="Isocitrate/Isopropylmalate dehydrogenase-like"/>
    <property type="match status" value="1"/>
</dbReference>
<evidence type="ECO:0000256" key="1">
    <source>
        <dbReference type="ARBA" id="ARBA00007686"/>
    </source>
</evidence>
<dbReference type="CDD" id="cd05311">
    <property type="entry name" value="NAD_bind_2_malic_enz"/>
    <property type="match status" value="1"/>
</dbReference>
<comment type="similarity">
    <text evidence="2">In the C-terminal section; belongs to the phosphate acetyltransferase and butyryltransferase family.</text>
</comment>
<dbReference type="InterPro" id="IPR042113">
    <property type="entry name" value="P_AcTrfase_dom1"/>
</dbReference>
<evidence type="ECO:0000259" key="6">
    <source>
        <dbReference type="SMART" id="SM01274"/>
    </source>
</evidence>
<dbReference type="InterPro" id="IPR002505">
    <property type="entry name" value="PTA_PTB"/>
</dbReference>
<dbReference type="SUPFAM" id="SSF53223">
    <property type="entry name" value="Aminoacid dehydrogenase-like, N-terminal domain"/>
    <property type="match status" value="1"/>
</dbReference>
<keyword evidence="4" id="KW-0511">Multifunctional enzyme</keyword>
<dbReference type="InterPro" id="IPR012302">
    <property type="entry name" value="Malic_NAD-bd"/>
</dbReference>
<feature type="domain" description="Malic enzyme N-terminal" evidence="6">
    <location>
        <begin position="22"/>
        <end position="155"/>
    </location>
</feature>
<proteinExistence type="inferred from homology"/>
<dbReference type="EMBL" id="JAOWKY010000001">
    <property type="protein sequence ID" value="MCV2868260.1"/>
    <property type="molecule type" value="Genomic_DNA"/>
</dbReference>
<dbReference type="PIRSF" id="PIRSF036684">
    <property type="entry name" value="ME_PTA"/>
    <property type="match status" value="1"/>
</dbReference>
<dbReference type="Gene3D" id="3.40.50.720">
    <property type="entry name" value="NAD(P)-binding Rossmann-like Domain"/>
    <property type="match status" value="1"/>
</dbReference>
<evidence type="ECO:0000256" key="2">
    <source>
        <dbReference type="ARBA" id="ARBA00008756"/>
    </source>
</evidence>
<dbReference type="Gene3D" id="3.40.50.10380">
    <property type="entry name" value="Malic enzyme, N-terminal domain"/>
    <property type="match status" value="1"/>
</dbReference>